<dbReference type="Proteomes" id="UP000184609">
    <property type="component" value="Unassembled WGS sequence"/>
</dbReference>
<evidence type="ECO:0000313" key="3">
    <source>
        <dbReference type="Proteomes" id="UP000184609"/>
    </source>
</evidence>
<proteinExistence type="predicted"/>
<evidence type="ECO:0000256" key="1">
    <source>
        <dbReference type="SAM" id="Phobius"/>
    </source>
</evidence>
<gene>
    <name evidence="2" type="ORF">SAMN04488108_1636</name>
</gene>
<dbReference type="STRING" id="1073327.SAMN04488108_1636"/>
<feature type="transmembrane region" description="Helical" evidence="1">
    <location>
        <begin position="165"/>
        <end position="183"/>
    </location>
</feature>
<keyword evidence="3" id="KW-1185">Reference proteome</keyword>
<sequence>MEKSLTSEESLSIITEMISKAKKDTAGDGGFQLLLWGWVIAICNLGHYALGILGYEKPYMIWWLVVPAVFVSFWHGFKNSKKERIKSHISQVVNQLWMVVFAGIMITLAFMPVLGFNQNPVILIITGIGMFVTGALIQVSIVRNGGVLLLVAAVIAFLLPVSQQFLLSGIAVILGYLVPGYYMKKKYRERV</sequence>
<feature type="transmembrane region" description="Helical" evidence="1">
    <location>
        <begin position="33"/>
        <end position="53"/>
    </location>
</feature>
<dbReference type="RefSeq" id="WP_073571291.1">
    <property type="nucleotide sequence ID" value="NZ_FRXN01000002.1"/>
</dbReference>
<keyword evidence="1" id="KW-0472">Membrane</keyword>
<accession>A0A1M7ZAC0</accession>
<feature type="transmembrane region" description="Helical" evidence="1">
    <location>
        <begin position="142"/>
        <end position="159"/>
    </location>
</feature>
<feature type="transmembrane region" description="Helical" evidence="1">
    <location>
        <begin position="59"/>
        <end position="76"/>
    </location>
</feature>
<name>A0A1M7ZAC0_9BACT</name>
<protein>
    <submittedName>
        <fullName evidence="2">Uncharacterized protein</fullName>
    </submittedName>
</protein>
<organism evidence="2 3">
    <name type="scientific">Algoriphagus zhangzhouensis</name>
    <dbReference type="NCBI Taxonomy" id="1073327"/>
    <lineage>
        <taxon>Bacteria</taxon>
        <taxon>Pseudomonadati</taxon>
        <taxon>Bacteroidota</taxon>
        <taxon>Cytophagia</taxon>
        <taxon>Cytophagales</taxon>
        <taxon>Cyclobacteriaceae</taxon>
        <taxon>Algoriphagus</taxon>
    </lineage>
</organism>
<keyword evidence="1" id="KW-0812">Transmembrane</keyword>
<evidence type="ECO:0000313" key="2">
    <source>
        <dbReference type="EMBL" id="SHO61867.1"/>
    </source>
</evidence>
<dbReference type="AlphaFoldDB" id="A0A1M7ZAC0"/>
<dbReference type="EMBL" id="FRXN01000002">
    <property type="protein sequence ID" value="SHO61867.1"/>
    <property type="molecule type" value="Genomic_DNA"/>
</dbReference>
<keyword evidence="1" id="KW-1133">Transmembrane helix</keyword>
<dbReference type="OrthoDB" id="670335at2"/>
<feature type="transmembrane region" description="Helical" evidence="1">
    <location>
        <begin position="96"/>
        <end position="114"/>
    </location>
</feature>
<reference evidence="3" key="1">
    <citation type="submission" date="2016-12" db="EMBL/GenBank/DDBJ databases">
        <authorList>
            <person name="Varghese N."/>
            <person name="Submissions S."/>
        </authorList>
    </citation>
    <scope>NUCLEOTIDE SEQUENCE [LARGE SCALE GENOMIC DNA]</scope>
    <source>
        <strain evidence="3">DSM 25035</strain>
    </source>
</reference>
<feature type="transmembrane region" description="Helical" evidence="1">
    <location>
        <begin position="120"/>
        <end position="137"/>
    </location>
</feature>